<dbReference type="InterPro" id="IPR011009">
    <property type="entry name" value="Kinase-like_dom_sf"/>
</dbReference>
<comment type="similarity">
    <text evidence="2">Belongs to the DIPK family.</text>
</comment>
<keyword evidence="8" id="KW-1185">Reference proteome</keyword>
<dbReference type="PANTHER" id="PTHR32073">
    <property type="entry name" value="GH11358P"/>
    <property type="match status" value="1"/>
</dbReference>
<dbReference type="GO" id="GO:0005576">
    <property type="term" value="C:extracellular region"/>
    <property type="evidence" value="ECO:0007669"/>
    <property type="project" value="UniProtKB-SubCell"/>
</dbReference>
<dbReference type="Pfam" id="PF12260">
    <property type="entry name" value="PIP49_C"/>
    <property type="match status" value="1"/>
</dbReference>
<name>A0A8J9ZK87_BRALA</name>
<keyword evidence="3" id="KW-0964">Secreted</keyword>
<dbReference type="InterPro" id="IPR020519">
    <property type="entry name" value="DIPK2A/B"/>
</dbReference>
<sequence>MANQREYLVTDQGGLIKPPWTDEVEISWAEAEKCPACFGDTCELLHRGNFVKAHSGSDRYLKKGIVSTGKLGGVVVIAKILNEAGAWQRYERFICRTSPRPHMCNASSFILETVLVTDIALKLPWLREAWKISHAEKSALSLCVSGRFLQEVKQLYVESEGTGKDSVGRAFLSTSLLLNEEAVLLRYFTTKSTTLWPFPKFYGACGRVIVVEHAGGTLDTFMDSPWEVRADIAVQLLQLIGTLIEKDPDWVLFFLDVSLQNFAVDSRGWARLIDLDDVMVIDRRTVVTHEEQAEMCNEQCYMDFQQKLLSDQYHCKDILKYTPMMYASICARLLSNLHKHPERRKWGEIREYNEGQSAKEEERPDKGLLHDPPDEIRDPLEGALGQCVHETEPGGRLKVVLTLQQILEMT</sequence>
<feature type="region of interest" description="Disordered" evidence="5">
    <location>
        <begin position="348"/>
        <end position="374"/>
    </location>
</feature>
<proteinExistence type="inferred from homology"/>
<dbReference type="OrthoDB" id="10035316at2759"/>
<dbReference type="PANTHER" id="PTHR32073:SF10">
    <property type="entry name" value="FAM69 PROTEIN-KINASE DOMAIN-CONTAINING PROTEIN"/>
    <property type="match status" value="1"/>
</dbReference>
<dbReference type="InterPro" id="IPR022049">
    <property type="entry name" value="FAM69_kinase_dom"/>
</dbReference>
<evidence type="ECO:0000313" key="8">
    <source>
        <dbReference type="Proteomes" id="UP000838412"/>
    </source>
</evidence>
<evidence type="ECO:0000259" key="6">
    <source>
        <dbReference type="Pfam" id="PF12260"/>
    </source>
</evidence>
<gene>
    <name evidence="7" type="primary">C3orf58</name>
    <name evidence="7" type="ORF">BLAG_LOCUS14312</name>
</gene>
<keyword evidence="4" id="KW-0732">Signal</keyword>
<dbReference type="Proteomes" id="UP000838412">
    <property type="component" value="Chromosome 2"/>
</dbReference>
<evidence type="ECO:0000256" key="2">
    <source>
        <dbReference type="ARBA" id="ARBA00006338"/>
    </source>
</evidence>
<evidence type="ECO:0000313" key="7">
    <source>
        <dbReference type="EMBL" id="CAH1255157.1"/>
    </source>
</evidence>
<comment type="subcellular location">
    <subcellularLocation>
        <location evidence="1">Secreted</location>
    </subcellularLocation>
</comment>
<dbReference type="EMBL" id="OV696687">
    <property type="protein sequence ID" value="CAH1255157.1"/>
    <property type="molecule type" value="Genomic_DNA"/>
</dbReference>
<evidence type="ECO:0000256" key="1">
    <source>
        <dbReference type="ARBA" id="ARBA00004613"/>
    </source>
</evidence>
<evidence type="ECO:0000256" key="5">
    <source>
        <dbReference type="SAM" id="MobiDB-lite"/>
    </source>
</evidence>
<dbReference type="AlphaFoldDB" id="A0A8J9ZK87"/>
<protein>
    <submittedName>
        <fullName evidence="7">C3orf58 protein</fullName>
    </submittedName>
</protein>
<reference evidence="7" key="1">
    <citation type="submission" date="2022-01" db="EMBL/GenBank/DDBJ databases">
        <authorList>
            <person name="Braso-Vives M."/>
        </authorList>
    </citation>
    <scope>NUCLEOTIDE SEQUENCE</scope>
</reference>
<feature type="domain" description="FAM69 protein-kinase" evidence="6">
    <location>
        <begin position="175"/>
        <end position="388"/>
    </location>
</feature>
<accession>A0A8J9ZK87</accession>
<evidence type="ECO:0000256" key="3">
    <source>
        <dbReference type="ARBA" id="ARBA00022525"/>
    </source>
</evidence>
<evidence type="ECO:0000256" key="4">
    <source>
        <dbReference type="ARBA" id="ARBA00022729"/>
    </source>
</evidence>
<organism evidence="7 8">
    <name type="scientific">Branchiostoma lanceolatum</name>
    <name type="common">Common lancelet</name>
    <name type="synonym">Amphioxus lanceolatum</name>
    <dbReference type="NCBI Taxonomy" id="7740"/>
    <lineage>
        <taxon>Eukaryota</taxon>
        <taxon>Metazoa</taxon>
        <taxon>Chordata</taxon>
        <taxon>Cephalochordata</taxon>
        <taxon>Leptocardii</taxon>
        <taxon>Amphioxiformes</taxon>
        <taxon>Branchiostomatidae</taxon>
        <taxon>Branchiostoma</taxon>
    </lineage>
</organism>
<dbReference type="SUPFAM" id="SSF56112">
    <property type="entry name" value="Protein kinase-like (PK-like)"/>
    <property type="match status" value="1"/>
</dbReference>